<evidence type="ECO:0000256" key="10">
    <source>
        <dbReference type="SAM" id="Phobius"/>
    </source>
</evidence>
<evidence type="ECO:0000256" key="5">
    <source>
        <dbReference type="ARBA" id="ARBA00022989"/>
    </source>
</evidence>
<evidence type="ECO:0000256" key="8">
    <source>
        <dbReference type="ARBA" id="ARBA00034708"/>
    </source>
</evidence>
<sequence>MRSAVPSQSKLNAIEMERRDFWREVFSLRGSVTTFVMKRVCVFGLYGALVWWVANFTHVQTGLGVAPYEIIGVILTLVLVLRTNSGYDRWYEGRKLWGGIVNQSRNLAVVGATYGPEDPAWRGAFLRWTAAFPHLARHGLRGERDFSDLGELLTTDEIEQLERAEHPPLFSSLQIARLLQAARRSNAMDGFAFMRADDQRAQLIDHIGACERILATPLAKVVSIKVRHFIFLYLALLPLAIVDKSGMLTPFLTMLVAFPLLALDQIGIELENPFSVLRLSHLPLGEISGKIQGNVMSLDSAYDSTLEDDVNDAIVSMQGGNRSPRGSVSETPHHLASATN</sequence>
<evidence type="ECO:0000256" key="4">
    <source>
        <dbReference type="ARBA" id="ARBA00022692"/>
    </source>
</evidence>
<keyword evidence="4 10" id="KW-0812">Transmembrane</keyword>
<feature type="region of interest" description="Disordered" evidence="9">
    <location>
        <begin position="317"/>
        <end position="340"/>
    </location>
</feature>
<organism evidence="11 12">
    <name type="scientific">Lacipirellula limnantheis</name>
    <dbReference type="NCBI Taxonomy" id="2528024"/>
    <lineage>
        <taxon>Bacteria</taxon>
        <taxon>Pseudomonadati</taxon>
        <taxon>Planctomycetota</taxon>
        <taxon>Planctomycetia</taxon>
        <taxon>Pirellulales</taxon>
        <taxon>Lacipirellulaceae</taxon>
        <taxon>Lacipirellula</taxon>
    </lineage>
</organism>
<keyword evidence="3" id="KW-1003">Cell membrane</keyword>
<dbReference type="Proteomes" id="UP000317909">
    <property type="component" value="Chromosome"/>
</dbReference>
<feature type="transmembrane region" description="Helical" evidence="10">
    <location>
        <begin position="60"/>
        <end position="81"/>
    </location>
</feature>
<dbReference type="GO" id="GO:0005886">
    <property type="term" value="C:plasma membrane"/>
    <property type="evidence" value="ECO:0007669"/>
    <property type="project" value="UniProtKB-SubCell"/>
</dbReference>
<dbReference type="Pfam" id="PF25539">
    <property type="entry name" value="Bestrophin_2"/>
    <property type="match status" value="1"/>
</dbReference>
<proteinExistence type="inferred from homology"/>
<evidence type="ECO:0000256" key="1">
    <source>
        <dbReference type="ARBA" id="ARBA00004651"/>
    </source>
</evidence>
<keyword evidence="7 10" id="KW-0472">Membrane</keyword>
<comment type="subcellular location">
    <subcellularLocation>
        <location evidence="1">Cell membrane</location>
        <topology evidence="1">Multi-pass membrane protein</topology>
    </subcellularLocation>
</comment>
<dbReference type="PANTHER" id="PTHR33281">
    <property type="entry name" value="UPF0187 PROTEIN YNEE"/>
    <property type="match status" value="1"/>
</dbReference>
<reference evidence="11 12" key="1">
    <citation type="submission" date="2019-02" db="EMBL/GenBank/DDBJ databases">
        <title>Deep-cultivation of Planctomycetes and their phenomic and genomic characterization uncovers novel biology.</title>
        <authorList>
            <person name="Wiegand S."/>
            <person name="Jogler M."/>
            <person name="Boedeker C."/>
            <person name="Pinto D."/>
            <person name="Vollmers J."/>
            <person name="Rivas-Marin E."/>
            <person name="Kohn T."/>
            <person name="Peeters S.H."/>
            <person name="Heuer A."/>
            <person name="Rast P."/>
            <person name="Oberbeckmann S."/>
            <person name="Bunk B."/>
            <person name="Jeske O."/>
            <person name="Meyerdierks A."/>
            <person name="Storesund J.E."/>
            <person name="Kallscheuer N."/>
            <person name="Luecker S."/>
            <person name="Lage O.M."/>
            <person name="Pohl T."/>
            <person name="Merkel B.J."/>
            <person name="Hornburger P."/>
            <person name="Mueller R.-W."/>
            <person name="Bruemmer F."/>
            <person name="Labrenz M."/>
            <person name="Spormann A.M."/>
            <person name="Op den Camp H."/>
            <person name="Overmann J."/>
            <person name="Amann R."/>
            <person name="Jetten M.S.M."/>
            <person name="Mascher T."/>
            <person name="Medema M.H."/>
            <person name="Devos D.P."/>
            <person name="Kaster A.-K."/>
            <person name="Ovreas L."/>
            <person name="Rohde M."/>
            <person name="Galperin M.Y."/>
            <person name="Jogler C."/>
        </authorList>
    </citation>
    <scope>NUCLEOTIDE SEQUENCE [LARGE SCALE GENOMIC DNA]</scope>
    <source>
        <strain evidence="11 12">I41</strain>
    </source>
</reference>
<feature type="transmembrane region" description="Helical" evidence="10">
    <location>
        <begin position="226"/>
        <end position="242"/>
    </location>
</feature>
<evidence type="ECO:0000256" key="6">
    <source>
        <dbReference type="ARBA" id="ARBA00023065"/>
    </source>
</evidence>
<dbReference type="PANTHER" id="PTHR33281:SF19">
    <property type="entry name" value="VOLTAGE-DEPENDENT ANION CHANNEL-FORMING PROTEIN YNEE"/>
    <property type="match status" value="1"/>
</dbReference>
<evidence type="ECO:0000256" key="9">
    <source>
        <dbReference type="SAM" id="MobiDB-lite"/>
    </source>
</evidence>
<evidence type="ECO:0000256" key="2">
    <source>
        <dbReference type="ARBA" id="ARBA00022448"/>
    </source>
</evidence>
<evidence type="ECO:0000313" key="11">
    <source>
        <dbReference type="EMBL" id="QDT75171.1"/>
    </source>
</evidence>
<keyword evidence="2" id="KW-0813">Transport</keyword>
<protein>
    <submittedName>
        <fullName evidence="11">Bestrophin, RFP-TM, chloride channel</fullName>
    </submittedName>
</protein>
<dbReference type="OrthoDB" id="445589at2"/>
<accession>A0A517U3H5</accession>
<dbReference type="AlphaFoldDB" id="A0A517U3H5"/>
<keyword evidence="6" id="KW-0406">Ion transport</keyword>
<name>A0A517U3H5_9BACT</name>
<feature type="compositionally biased region" description="Polar residues" evidence="9">
    <location>
        <begin position="318"/>
        <end position="330"/>
    </location>
</feature>
<dbReference type="InterPro" id="IPR044669">
    <property type="entry name" value="YneE/VCCN1/2-like"/>
</dbReference>
<evidence type="ECO:0000256" key="7">
    <source>
        <dbReference type="ARBA" id="ARBA00023136"/>
    </source>
</evidence>
<gene>
    <name evidence="11" type="ORF">I41_43800</name>
</gene>
<dbReference type="GO" id="GO:0005254">
    <property type="term" value="F:chloride channel activity"/>
    <property type="evidence" value="ECO:0007669"/>
    <property type="project" value="InterPro"/>
</dbReference>
<dbReference type="EMBL" id="CP036339">
    <property type="protein sequence ID" value="QDT75171.1"/>
    <property type="molecule type" value="Genomic_DNA"/>
</dbReference>
<evidence type="ECO:0000256" key="3">
    <source>
        <dbReference type="ARBA" id="ARBA00022475"/>
    </source>
</evidence>
<keyword evidence="5 10" id="KW-1133">Transmembrane helix</keyword>
<comment type="similarity">
    <text evidence="8">Belongs to the anion channel-forming bestrophin (TC 1.A.46) family.</text>
</comment>
<feature type="transmembrane region" description="Helical" evidence="10">
    <location>
        <begin position="36"/>
        <end position="54"/>
    </location>
</feature>
<dbReference type="KEGG" id="llh:I41_43800"/>
<evidence type="ECO:0000313" key="12">
    <source>
        <dbReference type="Proteomes" id="UP000317909"/>
    </source>
</evidence>
<keyword evidence="12" id="KW-1185">Reference proteome</keyword>